<evidence type="ECO:0000256" key="3">
    <source>
        <dbReference type="ARBA" id="ARBA00022842"/>
    </source>
</evidence>
<dbReference type="InterPro" id="IPR036412">
    <property type="entry name" value="HAD-like_sf"/>
</dbReference>
<protein>
    <submittedName>
        <fullName evidence="4">Uncharacterized protein</fullName>
    </submittedName>
</protein>
<dbReference type="InterPro" id="IPR008380">
    <property type="entry name" value="HAD-SF_hydro_IG_5-nucl"/>
</dbReference>
<dbReference type="AlphaFoldDB" id="A0A820RIZ8"/>
<name>A0A820RIZ8_9BILA</name>
<dbReference type="Proteomes" id="UP000663881">
    <property type="component" value="Unassembled WGS sequence"/>
</dbReference>
<evidence type="ECO:0000256" key="2">
    <source>
        <dbReference type="ARBA" id="ARBA00022801"/>
    </source>
</evidence>
<dbReference type="PANTHER" id="PTHR12103">
    <property type="entry name" value="5'-NUCLEOTIDASE DOMAIN-CONTAINING"/>
    <property type="match status" value="1"/>
</dbReference>
<evidence type="ECO:0000313" key="4">
    <source>
        <dbReference type="EMBL" id="CAF4438565.1"/>
    </source>
</evidence>
<feature type="non-terminal residue" evidence="4">
    <location>
        <position position="1"/>
    </location>
</feature>
<gene>
    <name evidence="4" type="ORF">OKA104_LOCUS53489</name>
</gene>
<dbReference type="PANTHER" id="PTHR12103:SF38">
    <property type="entry name" value="5'-NUCLEOTIDASE DOMAIN-CONTAINING PROTEIN 1"/>
    <property type="match status" value="1"/>
</dbReference>
<keyword evidence="1" id="KW-0479">Metal-binding</keyword>
<reference evidence="4" key="1">
    <citation type="submission" date="2021-02" db="EMBL/GenBank/DDBJ databases">
        <authorList>
            <person name="Nowell W R."/>
        </authorList>
    </citation>
    <scope>NUCLEOTIDE SEQUENCE</scope>
</reference>
<evidence type="ECO:0000256" key="1">
    <source>
        <dbReference type="ARBA" id="ARBA00022723"/>
    </source>
</evidence>
<organism evidence="4 5">
    <name type="scientific">Adineta steineri</name>
    <dbReference type="NCBI Taxonomy" id="433720"/>
    <lineage>
        <taxon>Eukaryota</taxon>
        <taxon>Metazoa</taxon>
        <taxon>Spiralia</taxon>
        <taxon>Gnathifera</taxon>
        <taxon>Rotifera</taxon>
        <taxon>Eurotatoria</taxon>
        <taxon>Bdelloidea</taxon>
        <taxon>Adinetida</taxon>
        <taxon>Adinetidae</taxon>
        <taxon>Adineta</taxon>
    </lineage>
</organism>
<dbReference type="Pfam" id="PF05761">
    <property type="entry name" value="5_nucleotid"/>
    <property type="match status" value="1"/>
</dbReference>
<sequence>MKTFSLSSCDWIGFDLDHTLVRYRLPELHTLIYESMRQYLVDKHQYNPKLLQIPYAHDFGVKALVYDSLYGNLIQLDSNGLVHTALHGVKTRLTLEEIKRFYPNTLEDIEEDVSKRFLCIFTYFEHCISYLIANIVDLIDNENLFENSSTKKY</sequence>
<keyword evidence="3" id="KW-0460">Magnesium</keyword>
<dbReference type="SUPFAM" id="SSF56784">
    <property type="entry name" value="HAD-like"/>
    <property type="match status" value="1"/>
</dbReference>
<comment type="caution">
    <text evidence="4">The sequence shown here is derived from an EMBL/GenBank/DDBJ whole genome shotgun (WGS) entry which is preliminary data.</text>
</comment>
<evidence type="ECO:0000313" key="5">
    <source>
        <dbReference type="Proteomes" id="UP000663881"/>
    </source>
</evidence>
<dbReference type="GO" id="GO:0008253">
    <property type="term" value="F:5'-nucleotidase activity"/>
    <property type="evidence" value="ECO:0007669"/>
    <property type="project" value="TreeGrafter"/>
</dbReference>
<dbReference type="EMBL" id="CAJOAY010033420">
    <property type="protein sequence ID" value="CAF4438565.1"/>
    <property type="molecule type" value="Genomic_DNA"/>
</dbReference>
<proteinExistence type="predicted"/>
<accession>A0A820RIZ8</accession>
<keyword evidence="2" id="KW-0378">Hydrolase</keyword>
<dbReference type="GO" id="GO:0046872">
    <property type="term" value="F:metal ion binding"/>
    <property type="evidence" value="ECO:0007669"/>
    <property type="project" value="UniProtKB-KW"/>
</dbReference>